<accession>A0AAV2QB39</accession>
<keyword evidence="1" id="KW-1133">Transmembrane helix</keyword>
<dbReference type="AlphaFoldDB" id="A0AAV2QB39"/>
<name>A0AAV2QB39_MEGNR</name>
<protein>
    <submittedName>
        <fullName evidence="2">Uncharacterized protein</fullName>
    </submittedName>
</protein>
<reference evidence="2 3" key="1">
    <citation type="submission" date="2024-05" db="EMBL/GenBank/DDBJ databases">
        <authorList>
            <person name="Wallberg A."/>
        </authorList>
    </citation>
    <scope>NUCLEOTIDE SEQUENCE [LARGE SCALE GENOMIC DNA]</scope>
</reference>
<keyword evidence="1" id="KW-0812">Transmembrane</keyword>
<proteinExistence type="predicted"/>
<gene>
    <name evidence="2" type="ORF">MNOR_LOCUS10805</name>
</gene>
<evidence type="ECO:0000313" key="3">
    <source>
        <dbReference type="Proteomes" id="UP001497623"/>
    </source>
</evidence>
<feature type="transmembrane region" description="Helical" evidence="1">
    <location>
        <begin position="20"/>
        <end position="37"/>
    </location>
</feature>
<keyword evidence="1" id="KW-0472">Membrane</keyword>
<evidence type="ECO:0000313" key="2">
    <source>
        <dbReference type="EMBL" id="CAL4078968.1"/>
    </source>
</evidence>
<keyword evidence="3" id="KW-1185">Reference proteome</keyword>
<comment type="caution">
    <text evidence="2">The sequence shown here is derived from an EMBL/GenBank/DDBJ whole genome shotgun (WGS) entry which is preliminary data.</text>
</comment>
<sequence>MSVLATRTNLSNPCLLYSAPAWHSIYVLRATYAAIFVSRRLRKQHLLVTFVHIISFHGWPSSSCGLGLSHRAAHVALSTYIECHVGSEYDKHGLLKFVFVANTDMSYVI</sequence>
<evidence type="ECO:0000256" key="1">
    <source>
        <dbReference type="SAM" id="Phobius"/>
    </source>
</evidence>
<dbReference type="Proteomes" id="UP001497623">
    <property type="component" value="Unassembled WGS sequence"/>
</dbReference>
<dbReference type="EMBL" id="CAXKWB010005550">
    <property type="protein sequence ID" value="CAL4078968.1"/>
    <property type="molecule type" value="Genomic_DNA"/>
</dbReference>
<organism evidence="2 3">
    <name type="scientific">Meganyctiphanes norvegica</name>
    <name type="common">Northern krill</name>
    <name type="synonym">Thysanopoda norvegica</name>
    <dbReference type="NCBI Taxonomy" id="48144"/>
    <lineage>
        <taxon>Eukaryota</taxon>
        <taxon>Metazoa</taxon>
        <taxon>Ecdysozoa</taxon>
        <taxon>Arthropoda</taxon>
        <taxon>Crustacea</taxon>
        <taxon>Multicrustacea</taxon>
        <taxon>Malacostraca</taxon>
        <taxon>Eumalacostraca</taxon>
        <taxon>Eucarida</taxon>
        <taxon>Euphausiacea</taxon>
        <taxon>Euphausiidae</taxon>
        <taxon>Meganyctiphanes</taxon>
    </lineage>
</organism>